<dbReference type="EMBL" id="JACMSC010000003">
    <property type="protein sequence ID" value="KAG6528997.1"/>
    <property type="molecule type" value="Genomic_DNA"/>
</dbReference>
<sequence length="136" mass="14274">MLAKNVSKPQRGLLASLPRVVACLQACHVASRQAVTWRAGKLATFLVLNLTGISRSGGEASCKSHSFEIHRAHPLSPGTESFSGGSPPEGSGGEVSFLSSSLFLRASCKALVVDGVFSLPDQDFDASSVEYQLLPS</sequence>
<keyword evidence="3" id="KW-1185">Reference proteome</keyword>
<protein>
    <submittedName>
        <fullName evidence="2">Uncharacterized protein</fullName>
    </submittedName>
</protein>
<reference evidence="2 3" key="1">
    <citation type="submission" date="2020-08" db="EMBL/GenBank/DDBJ databases">
        <title>Plant Genome Project.</title>
        <authorList>
            <person name="Zhang R.-G."/>
        </authorList>
    </citation>
    <scope>NUCLEOTIDE SEQUENCE [LARGE SCALE GENOMIC DNA]</scope>
    <source>
        <tissue evidence="2">Rhizome</tissue>
    </source>
</reference>
<name>A0A8J5I3R2_ZINOF</name>
<dbReference type="AlphaFoldDB" id="A0A8J5I3R2"/>
<evidence type="ECO:0000313" key="3">
    <source>
        <dbReference type="Proteomes" id="UP000734854"/>
    </source>
</evidence>
<proteinExistence type="predicted"/>
<evidence type="ECO:0000256" key="1">
    <source>
        <dbReference type="SAM" id="MobiDB-lite"/>
    </source>
</evidence>
<comment type="caution">
    <text evidence="2">The sequence shown here is derived from an EMBL/GenBank/DDBJ whole genome shotgun (WGS) entry which is preliminary data.</text>
</comment>
<evidence type="ECO:0000313" key="2">
    <source>
        <dbReference type="EMBL" id="KAG6528997.1"/>
    </source>
</evidence>
<gene>
    <name evidence="2" type="ORF">ZIOFF_011189</name>
</gene>
<organism evidence="2 3">
    <name type="scientific">Zingiber officinale</name>
    <name type="common">Ginger</name>
    <name type="synonym">Amomum zingiber</name>
    <dbReference type="NCBI Taxonomy" id="94328"/>
    <lineage>
        <taxon>Eukaryota</taxon>
        <taxon>Viridiplantae</taxon>
        <taxon>Streptophyta</taxon>
        <taxon>Embryophyta</taxon>
        <taxon>Tracheophyta</taxon>
        <taxon>Spermatophyta</taxon>
        <taxon>Magnoliopsida</taxon>
        <taxon>Liliopsida</taxon>
        <taxon>Zingiberales</taxon>
        <taxon>Zingiberaceae</taxon>
        <taxon>Zingiber</taxon>
    </lineage>
</organism>
<feature type="compositionally biased region" description="Low complexity" evidence="1">
    <location>
        <begin position="76"/>
        <end position="94"/>
    </location>
</feature>
<dbReference type="Proteomes" id="UP000734854">
    <property type="component" value="Unassembled WGS sequence"/>
</dbReference>
<accession>A0A8J5I3R2</accession>
<feature type="region of interest" description="Disordered" evidence="1">
    <location>
        <begin position="73"/>
        <end position="94"/>
    </location>
</feature>